<sequence length="83" mass="9395">MVVLRSQVLIIEVNTVPGLTPSTVLIHQALSEQPPLYPQQFFRTLLDLASERSIQSCLLPRTLTVCHYSHVPPLVLNNINKYE</sequence>
<accession>A0A494G8M6</accession>
<dbReference type="InParanoid" id="A0A494G8M6"/>
<protein>
    <recommendedName>
        <fullName evidence="3">ATP-grasp domain-containing protein</fullName>
    </recommendedName>
</protein>
<dbReference type="AlphaFoldDB" id="A0A494G8M6"/>
<evidence type="ECO:0008006" key="3">
    <source>
        <dbReference type="Google" id="ProtNLM"/>
    </source>
</evidence>
<dbReference type="PANTHER" id="PTHR23132">
    <property type="entry name" value="D-ALANINE--D-ALANINE LIGASE"/>
    <property type="match status" value="1"/>
</dbReference>
<dbReference type="Proteomes" id="UP000004994">
    <property type="component" value="Unassembled WGS sequence"/>
</dbReference>
<proteinExistence type="predicted"/>
<organism evidence="1">
    <name type="scientific">Solanum lycopersicum</name>
    <name type="common">Tomato</name>
    <name type="synonym">Lycopersicon esculentum</name>
    <dbReference type="NCBI Taxonomy" id="4081"/>
    <lineage>
        <taxon>Eukaryota</taxon>
        <taxon>Viridiplantae</taxon>
        <taxon>Streptophyta</taxon>
        <taxon>Embryophyta</taxon>
        <taxon>Tracheophyta</taxon>
        <taxon>Spermatophyta</taxon>
        <taxon>Magnoliopsida</taxon>
        <taxon>eudicotyledons</taxon>
        <taxon>Gunneridae</taxon>
        <taxon>Pentapetalae</taxon>
        <taxon>asterids</taxon>
        <taxon>lamiids</taxon>
        <taxon>Solanales</taxon>
        <taxon>Solanaceae</taxon>
        <taxon>Solanoideae</taxon>
        <taxon>Solaneae</taxon>
        <taxon>Solanum</taxon>
        <taxon>Solanum subgen. Lycopersicon</taxon>
    </lineage>
</organism>
<keyword evidence="2" id="KW-1185">Reference proteome</keyword>
<evidence type="ECO:0000313" key="1">
    <source>
        <dbReference type="EnsemblPlants" id="Solyc00g010755.1.1"/>
    </source>
</evidence>
<reference evidence="1" key="1">
    <citation type="journal article" date="2012" name="Nature">
        <title>The tomato genome sequence provides insights into fleshy fruit evolution.</title>
        <authorList>
            <consortium name="Tomato Genome Consortium"/>
        </authorList>
    </citation>
    <scope>NUCLEOTIDE SEQUENCE [LARGE SCALE GENOMIC DNA]</scope>
    <source>
        <strain evidence="1">cv. Heinz 1706</strain>
    </source>
</reference>
<dbReference type="Gene3D" id="3.30.470.20">
    <property type="entry name" value="ATP-grasp fold, B domain"/>
    <property type="match status" value="1"/>
</dbReference>
<dbReference type="EnsemblPlants" id="Solyc00g010755.1.1">
    <property type="protein sequence ID" value="Solyc00g010755.1.1"/>
    <property type="gene ID" value="Solyc00g010755.1"/>
</dbReference>
<reference evidence="1" key="2">
    <citation type="submission" date="2019-04" db="UniProtKB">
        <authorList>
            <consortium name="EnsemblPlants"/>
        </authorList>
    </citation>
    <scope>IDENTIFICATION</scope>
    <source>
        <strain evidence="1">cv. Heinz 1706</strain>
    </source>
</reference>
<dbReference type="Gramene" id="Solyc00g010755.1.1">
    <property type="protein sequence ID" value="Solyc00g010755.1.1"/>
    <property type="gene ID" value="Solyc00g010755.1"/>
</dbReference>
<name>A0A494G8M6_SOLLC</name>
<dbReference type="PANTHER" id="PTHR23132:SF0">
    <property type="entry name" value="D-ALANINE-D-ALANINE LIGASE FAMILY"/>
    <property type="match status" value="1"/>
</dbReference>
<evidence type="ECO:0000313" key="2">
    <source>
        <dbReference type="Proteomes" id="UP000004994"/>
    </source>
</evidence>
<dbReference type="STRING" id="4081.A0A494G8M6"/>